<evidence type="ECO:0000313" key="2">
    <source>
        <dbReference type="EMBL" id="KAE8366391.1"/>
    </source>
</evidence>
<reference evidence="2 3" key="1">
    <citation type="submission" date="2019-04" db="EMBL/GenBank/DDBJ databases">
        <title>Friends and foes A comparative genomics studyof 23 Aspergillus species from section Flavi.</title>
        <authorList>
            <consortium name="DOE Joint Genome Institute"/>
            <person name="Kjaerbolling I."/>
            <person name="Vesth T."/>
            <person name="Frisvad J.C."/>
            <person name="Nybo J.L."/>
            <person name="Theobald S."/>
            <person name="Kildgaard S."/>
            <person name="Isbrandt T."/>
            <person name="Kuo A."/>
            <person name="Sato A."/>
            <person name="Lyhne E.K."/>
            <person name="Kogle M.E."/>
            <person name="Wiebenga A."/>
            <person name="Kun R.S."/>
            <person name="Lubbers R.J."/>
            <person name="Makela M.R."/>
            <person name="Barry K."/>
            <person name="Chovatia M."/>
            <person name="Clum A."/>
            <person name="Daum C."/>
            <person name="Haridas S."/>
            <person name="He G."/>
            <person name="LaButti K."/>
            <person name="Lipzen A."/>
            <person name="Mondo S."/>
            <person name="Riley R."/>
            <person name="Salamov A."/>
            <person name="Simmons B.A."/>
            <person name="Magnuson J.K."/>
            <person name="Henrissat B."/>
            <person name="Mortensen U.H."/>
            <person name="Larsen T.O."/>
            <person name="Devries R.P."/>
            <person name="Grigoriev I.V."/>
            <person name="Machida M."/>
            <person name="Baker S.E."/>
            <person name="Andersen M.R."/>
        </authorList>
    </citation>
    <scope>NUCLEOTIDE SEQUENCE [LARGE SCALE GENOMIC DNA]</scope>
    <source>
        <strain evidence="2 3">CBS 763.97</strain>
    </source>
</reference>
<keyword evidence="1" id="KW-1133">Transmembrane helix</keyword>
<organism evidence="2 3">
    <name type="scientific">Aspergillus caelatus</name>
    <dbReference type="NCBI Taxonomy" id="61420"/>
    <lineage>
        <taxon>Eukaryota</taxon>
        <taxon>Fungi</taxon>
        <taxon>Dikarya</taxon>
        <taxon>Ascomycota</taxon>
        <taxon>Pezizomycotina</taxon>
        <taxon>Eurotiomycetes</taxon>
        <taxon>Eurotiomycetidae</taxon>
        <taxon>Eurotiales</taxon>
        <taxon>Aspergillaceae</taxon>
        <taxon>Aspergillus</taxon>
        <taxon>Aspergillus subgen. Circumdati</taxon>
    </lineage>
</organism>
<name>A0A5N7A945_9EURO</name>
<keyword evidence="1" id="KW-0812">Transmembrane</keyword>
<protein>
    <submittedName>
        <fullName evidence="2">Uncharacterized protein</fullName>
    </submittedName>
</protein>
<dbReference type="RefSeq" id="XP_031929472.1">
    <property type="nucleotide sequence ID" value="XM_032077969.1"/>
</dbReference>
<keyword evidence="3" id="KW-1185">Reference proteome</keyword>
<feature type="transmembrane region" description="Helical" evidence="1">
    <location>
        <begin position="6"/>
        <end position="23"/>
    </location>
</feature>
<accession>A0A5N7A945</accession>
<dbReference type="Proteomes" id="UP000326268">
    <property type="component" value="Unassembled WGS sequence"/>
</dbReference>
<proteinExistence type="predicted"/>
<dbReference type="AlphaFoldDB" id="A0A5N7A945"/>
<gene>
    <name evidence="2" type="ORF">BDV27DRAFT_92697</name>
</gene>
<keyword evidence="1" id="KW-0472">Membrane</keyword>
<evidence type="ECO:0000313" key="3">
    <source>
        <dbReference type="Proteomes" id="UP000326268"/>
    </source>
</evidence>
<dbReference type="EMBL" id="ML737614">
    <property type="protein sequence ID" value="KAE8366391.1"/>
    <property type="molecule type" value="Genomic_DNA"/>
</dbReference>
<sequence length="72" mass="8701">MDRQYSIFPLIFYVSLYLLFFLVEPYRCPTLENWCQEVDPLWPIAIFVKIRDNPSRRECSKAEPVLILPDEY</sequence>
<dbReference type="GeneID" id="43662415"/>
<evidence type="ECO:0000256" key="1">
    <source>
        <dbReference type="SAM" id="Phobius"/>
    </source>
</evidence>